<dbReference type="EMBL" id="CAJNDS010000186">
    <property type="protein sequence ID" value="CAE7024210.1"/>
    <property type="molecule type" value="Genomic_DNA"/>
</dbReference>
<feature type="non-terminal residue" evidence="1">
    <location>
        <position position="1"/>
    </location>
</feature>
<organism evidence="1 2">
    <name type="scientific">Symbiodinium natans</name>
    <dbReference type="NCBI Taxonomy" id="878477"/>
    <lineage>
        <taxon>Eukaryota</taxon>
        <taxon>Sar</taxon>
        <taxon>Alveolata</taxon>
        <taxon>Dinophyceae</taxon>
        <taxon>Suessiales</taxon>
        <taxon>Symbiodiniaceae</taxon>
        <taxon>Symbiodinium</taxon>
    </lineage>
</organism>
<reference evidence="1" key="1">
    <citation type="submission" date="2021-02" db="EMBL/GenBank/DDBJ databases">
        <authorList>
            <person name="Dougan E. K."/>
            <person name="Rhodes N."/>
            <person name="Thang M."/>
            <person name="Chan C."/>
        </authorList>
    </citation>
    <scope>NUCLEOTIDE SEQUENCE</scope>
</reference>
<proteinExistence type="predicted"/>
<comment type="caution">
    <text evidence="1">The sequence shown here is derived from an EMBL/GenBank/DDBJ whole genome shotgun (WGS) entry which is preliminary data.</text>
</comment>
<protein>
    <submittedName>
        <fullName evidence="1">Uncharacterized protein</fullName>
    </submittedName>
</protein>
<dbReference type="AlphaFoldDB" id="A0A812I7N1"/>
<keyword evidence="2" id="KW-1185">Reference proteome</keyword>
<dbReference type="Proteomes" id="UP000604046">
    <property type="component" value="Unassembled WGS sequence"/>
</dbReference>
<name>A0A812I7N1_9DINO</name>
<dbReference type="OrthoDB" id="407422at2759"/>
<accession>A0A812I7N1</accession>
<gene>
    <name evidence="1" type="ORF">SNAT2548_LOCUS3060</name>
</gene>
<evidence type="ECO:0000313" key="1">
    <source>
        <dbReference type="EMBL" id="CAE7024210.1"/>
    </source>
</evidence>
<sequence length="225" mass="24946">YPDWMLPHNQTCHPINETCPCHATHEEKCHDNHGNWCQAKVYGSCPVQCQAHEMTCWLTPYDASGNPDYMGTYTETCANMTEGCPCNPTWEKPCTSYGYKFCESIFRSCPVDCGSQATCYHYISGNESCSTSSGCVCEVNEISCPNPDTGLSECYPSDWYPSGCPISCSHDELICSKVAFSFDVMLWEDYCVDGASNGWMCPVICDNATAQKRGALAWVEGLKIL</sequence>
<evidence type="ECO:0000313" key="2">
    <source>
        <dbReference type="Proteomes" id="UP000604046"/>
    </source>
</evidence>